<feature type="signal peptide" evidence="1">
    <location>
        <begin position="1"/>
        <end position="23"/>
    </location>
</feature>
<keyword evidence="1" id="KW-0732">Signal</keyword>
<dbReference type="AlphaFoldDB" id="A0A2M3ZNF4"/>
<protein>
    <submittedName>
        <fullName evidence="2">Putative secreted peptide</fullName>
    </submittedName>
</protein>
<sequence length="109" mass="13363">MLPRSHRLLWLQLQLLLQWPLLALPLLQLRLPQTKLPNQRHRHRLRLQRNHRELPVHRLRQHRHPKSPHLGPALLLAPLLQPRQLVNHQLVLRWRPRRHQALRPRPLLR</sequence>
<evidence type="ECO:0000256" key="1">
    <source>
        <dbReference type="SAM" id="SignalP"/>
    </source>
</evidence>
<accession>A0A2M3ZNF4</accession>
<name>A0A2M3ZNF4_9DIPT</name>
<reference evidence="2" key="1">
    <citation type="submission" date="2018-01" db="EMBL/GenBank/DDBJ databases">
        <title>An insight into the sialome of Amazonian anophelines.</title>
        <authorList>
            <person name="Ribeiro J.M."/>
            <person name="Scarpassa V."/>
            <person name="Calvo E."/>
        </authorList>
    </citation>
    <scope>NUCLEOTIDE SEQUENCE</scope>
    <source>
        <tissue evidence="2">Salivary glands</tissue>
    </source>
</reference>
<organism evidence="2">
    <name type="scientific">Anopheles braziliensis</name>
    <dbReference type="NCBI Taxonomy" id="58242"/>
    <lineage>
        <taxon>Eukaryota</taxon>
        <taxon>Metazoa</taxon>
        <taxon>Ecdysozoa</taxon>
        <taxon>Arthropoda</taxon>
        <taxon>Hexapoda</taxon>
        <taxon>Insecta</taxon>
        <taxon>Pterygota</taxon>
        <taxon>Neoptera</taxon>
        <taxon>Endopterygota</taxon>
        <taxon>Diptera</taxon>
        <taxon>Nematocera</taxon>
        <taxon>Culicoidea</taxon>
        <taxon>Culicidae</taxon>
        <taxon>Anophelinae</taxon>
        <taxon>Anopheles</taxon>
    </lineage>
</organism>
<dbReference type="EMBL" id="GGFM01009298">
    <property type="protein sequence ID" value="MBW30049.1"/>
    <property type="molecule type" value="Transcribed_RNA"/>
</dbReference>
<evidence type="ECO:0000313" key="2">
    <source>
        <dbReference type="EMBL" id="MBW30049.1"/>
    </source>
</evidence>
<feature type="chain" id="PRO_5014759773" evidence="1">
    <location>
        <begin position="24"/>
        <end position="109"/>
    </location>
</feature>
<proteinExistence type="predicted"/>